<name>A0A942E845_9HYPH</name>
<dbReference type="EMBL" id="JAGXTP010000001">
    <property type="protein sequence ID" value="MBS3847302.1"/>
    <property type="molecule type" value="Genomic_DNA"/>
</dbReference>
<evidence type="ECO:0000313" key="2">
    <source>
        <dbReference type="Proteomes" id="UP000678281"/>
    </source>
</evidence>
<gene>
    <name evidence="1" type="ORF">KD146_01205</name>
</gene>
<comment type="caution">
    <text evidence="1">The sequence shown here is derived from an EMBL/GenBank/DDBJ whole genome shotgun (WGS) entry which is preliminary data.</text>
</comment>
<dbReference type="RefSeq" id="WP_212656936.1">
    <property type="nucleotide sequence ID" value="NZ_JAGXTP010000001.1"/>
</dbReference>
<organism evidence="1 2">
    <name type="scientific">Devosia litorisediminis</name>
    <dbReference type="NCBI Taxonomy" id="2829817"/>
    <lineage>
        <taxon>Bacteria</taxon>
        <taxon>Pseudomonadati</taxon>
        <taxon>Pseudomonadota</taxon>
        <taxon>Alphaproteobacteria</taxon>
        <taxon>Hyphomicrobiales</taxon>
        <taxon>Devosiaceae</taxon>
        <taxon>Devosia</taxon>
    </lineage>
</organism>
<proteinExistence type="predicted"/>
<protein>
    <submittedName>
        <fullName evidence="1">Uncharacterized protein</fullName>
    </submittedName>
</protein>
<accession>A0A942E845</accession>
<reference evidence="1" key="1">
    <citation type="submission" date="2021-04" db="EMBL/GenBank/DDBJ databases">
        <title>Devosia litorisediminis sp. nov., isolated from a sand dune.</title>
        <authorList>
            <person name="Park S."/>
            <person name="Yoon J.-H."/>
        </authorList>
    </citation>
    <scope>NUCLEOTIDE SEQUENCE</scope>
    <source>
        <strain evidence="1">BSSL-BM10</strain>
    </source>
</reference>
<dbReference type="Proteomes" id="UP000678281">
    <property type="component" value="Unassembled WGS sequence"/>
</dbReference>
<dbReference type="AlphaFoldDB" id="A0A942E845"/>
<evidence type="ECO:0000313" key="1">
    <source>
        <dbReference type="EMBL" id="MBS3847302.1"/>
    </source>
</evidence>
<keyword evidence="2" id="KW-1185">Reference proteome</keyword>
<sequence>MTDPKPSPFKLNRTRLFLLAMGVLVVLIAISTAMGGLSSYQQLKEAANEARAEAAATSAEAPAE</sequence>